<proteinExistence type="predicted"/>
<dbReference type="OrthoDB" id="1440507at2"/>
<dbReference type="EMBL" id="CP027062">
    <property type="protein sequence ID" value="AVI51287.1"/>
    <property type="molecule type" value="Genomic_DNA"/>
</dbReference>
<name>A0A2S0HX69_9FLAO</name>
<dbReference type="Proteomes" id="UP000238442">
    <property type="component" value="Chromosome"/>
</dbReference>
<keyword evidence="2" id="KW-1185">Reference proteome</keyword>
<accession>A0A2S0HX69</accession>
<organism evidence="1 2">
    <name type="scientific">Pukyongia salina</name>
    <dbReference type="NCBI Taxonomy" id="2094025"/>
    <lineage>
        <taxon>Bacteria</taxon>
        <taxon>Pseudomonadati</taxon>
        <taxon>Bacteroidota</taxon>
        <taxon>Flavobacteriia</taxon>
        <taxon>Flavobacteriales</taxon>
        <taxon>Flavobacteriaceae</taxon>
        <taxon>Pukyongia</taxon>
    </lineage>
</organism>
<protein>
    <submittedName>
        <fullName evidence="1">Uncharacterized protein</fullName>
    </submittedName>
</protein>
<sequence>MKKPLRLIVSTLSVIVLLLSVVSCEIKKEAPQQAISLDEADNLEEEFKQTRSRILDSALGFQDTRDFWFSLDTLKKYIEYVEYEGKKMGKENLGIRIYFAAYPQQSNYPDPGYSTVFLVPTAEAAPNPLKQGFFPMPVENEALDSLKALNFSQGGRPPNDL</sequence>
<dbReference type="PROSITE" id="PS51257">
    <property type="entry name" value="PROKAR_LIPOPROTEIN"/>
    <property type="match status" value="1"/>
</dbReference>
<dbReference type="AlphaFoldDB" id="A0A2S0HX69"/>
<reference evidence="1 2" key="1">
    <citation type="submission" date="2018-02" db="EMBL/GenBank/DDBJ databases">
        <title>Genomic analysis of the strain RR4-38 isolated from a seawater recirculating aquaculture system.</title>
        <authorList>
            <person name="Kim Y.-S."/>
            <person name="Jang Y.H."/>
            <person name="Kim K.-H."/>
        </authorList>
    </citation>
    <scope>NUCLEOTIDE SEQUENCE [LARGE SCALE GENOMIC DNA]</scope>
    <source>
        <strain evidence="1 2">RR4-38</strain>
    </source>
</reference>
<gene>
    <name evidence="1" type="ORF">C5O00_08910</name>
</gene>
<evidence type="ECO:0000313" key="1">
    <source>
        <dbReference type="EMBL" id="AVI51287.1"/>
    </source>
</evidence>
<dbReference type="KEGG" id="aue:C5O00_08910"/>
<dbReference type="RefSeq" id="WP_105216528.1">
    <property type="nucleotide sequence ID" value="NZ_CP027062.1"/>
</dbReference>
<evidence type="ECO:0000313" key="2">
    <source>
        <dbReference type="Proteomes" id="UP000238442"/>
    </source>
</evidence>